<evidence type="ECO:0000259" key="2">
    <source>
        <dbReference type="Pfam" id="PF20469"/>
    </source>
</evidence>
<dbReference type="InterPro" id="IPR051396">
    <property type="entry name" value="Bact_Antivir_Def_Nuclease"/>
</dbReference>
<dbReference type="Gene3D" id="3.40.50.300">
    <property type="entry name" value="P-loop containing nucleotide triphosphate hydrolases"/>
    <property type="match status" value="1"/>
</dbReference>
<dbReference type="AlphaFoldDB" id="A0A6N6JN02"/>
<dbReference type="OrthoDB" id="9816534at2"/>
<dbReference type="InterPro" id="IPR034139">
    <property type="entry name" value="TOPRIM_OLD"/>
</dbReference>
<keyword evidence="3" id="KW-0255">Endonuclease</keyword>
<dbReference type="Pfam" id="PF20469">
    <property type="entry name" value="OLD-like_TOPRIM"/>
    <property type="match status" value="1"/>
</dbReference>
<feature type="domain" description="OLD protein-like TOPRIM" evidence="2">
    <location>
        <begin position="463"/>
        <end position="527"/>
    </location>
</feature>
<dbReference type="EMBL" id="BLJE01000011">
    <property type="protein sequence ID" value="GFE67330.1"/>
    <property type="molecule type" value="Genomic_DNA"/>
</dbReference>
<name>A0A6N6JN02_9RHOB</name>
<dbReference type="InterPro" id="IPR027417">
    <property type="entry name" value="P-loop_NTPase"/>
</dbReference>
<dbReference type="GO" id="GO:0004519">
    <property type="term" value="F:endonuclease activity"/>
    <property type="evidence" value="ECO:0007669"/>
    <property type="project" value="UniProtKB-KW"/>
</dbReference>
<dbReference type="InterPro" id="IPR041685">
    <property type="entry name" value="AAA_GajA/Old/RecF-like"/>
</dbReference>
<dbReference type="RefSeq" id="WP_159811186.1">
    <property type="nucleotide sequence ID" value="NZ_BLJE01000011.1"/>
</dbReference>
<accession>A0A6N6JN02</accession>
<feature type="domain" description="Endonuclease GajA/Old nuclease/RecF-like AAA" evidence="1">
    <location>
        <begin position="1"/>
        <end position="393"/>
    </location>
</feature>
<keyword evidence="3" id="KW-0540">Nuclease</keyword>
<evidence type="ECO:0000313" key="4">
    <source>
        <dbReference type="Proteomes" id="UP000436822"/>
    </source>
</evidence>
<keyword evidence="4" id="KW-1185">Reference proteome</keyword>
<sequence>MRIRKVAITNFRRLESVEIDFEETETVFVGSNNSGKTSATAIMRCFLAGKDFNVHDFSVGCIPLIDQFGKSGEVEDFPCIDLDIWFEVDPESIEYGRAAALLPRMSDDFDEIGVRLRLLVDDAEKLRGEFLAAYPDADQEGTEHKLSKFLATDGMFKRHFGTQYFALAYNGTDNPDATPLEKHEGRKLVKGLLRLDFVDAQRNIDDHDSHRSNRLSAAFAGYYEKNLDQADIAQAAFEIIDQNNNNLTDHYEEQFSPLLDMIGGLGVPAVNDRHLKLVSTLSPETALRGNTDLLYIDEDKAHELPEQYNGLGFKNLIFMAIQAKHFYSQWARTPKDRPLCQVIFIEEPEVHLHAQVQQTFIQNIWDVLDSSAKAEGDEGEVPQMVVTTHSSHILDAVDFSKVRYFRRSHLTTDDPETCPVMNASTVKSLRDFAPSPLGEGEDSEERALEFLERYLRLTHCDLFFADAAILVEGAVEKLLLPEMIQKAAPDLRKSFLTILEIGGAYAHRFDELIRFLHIPCLVITDLDSVSPEGRHPAVRADTPNALTSNASLKTMLDVSTVQELIDRPFDEKCQNAPHRAIVYQLDVLVSEDDIDLPMRPRTLEESFAYENFSKIRSGDLVLGIEVPQELGEAYQAIYERVKSSSFKKTDFAMNVLAGEENWQVPSYISEGLAWLETTVSIQQ</sequence>
<dbReference type="Pfam" id="PF13175">
    <property type="entry name" value="AAA_15"/>
    <property type="match status" value="1"/>
</dbReference>
<dbReference type="CDD" id="cd01026">
    <property type="entry name" value="TOPRIM_OLD"/>
    <property type="match status" value="1"/>
</dbReference>
<dbReference type="PANTHER" id="PTHR43581">
    <property type="entry name" value="ATP/GTP PHOSPHATASE"/>
    <property type="match status" value="1"/>
</dbReference>
<evidence type="ECO:0000259" key="1">
    <source>
        <dbReference type="Pfam" id="PF13175"/>
    </source>
</evidence>
<dbReference type="PANTHER" id="PTHR43581:SF2">
    <property type="entry name" value="EXCINUCLEASE ATPASE SUBUNIT"/>
    <property type="match status" value="1"/>
</dbReference>
<dbReference type="Proteomes" id="UP000436822">
    <property type="component" value="Unassembled WGS sequence"/>
</dbReference>
<protein>
    <submittedName>
        <fullName evidence="3">ATP-dependent endonuclease</fullName>
    </submittedName>
</protein>
<comment type="caution">
    <text evidence="3">The sequence shown here is derived from an EMBL/GenBank/DDBJ whole genome shotgun (WGS) entry which is preliminary data.</text>
</comment>
<proteinExistence type="predicted"/>
<organism evidence="3 4">
    <name type="scientific">Litoreibacter roseus</name>
    <dbReference type="NCBI Taxonomy" id="2601869"/>
    <lineage>
        <taxon>Bacteria</taxon>
        <taxon>Pseudomonadati</taxon>
        <taxon>Pseudomonadota</taxon>
        <taxon>Alphaproteobacteria</taxon>
        <taxon>Rhodobacterales</taxon>
        <taxon>Roseobacteraceae</taxon>
        <taxon>Litoreibacter</taxon>
    </lineage>
</organism>
<gene>
    <name evidence="3" type="ORF">KIN_44040</name>
</gene>
<evidence type="ECO:0000313" key="3">
    <source>
        <dbReference type="EMBL" id="GFE67330.1"/>
    </source>
</evidence>
<reference evidence="3 4" key="1">
    <citation type="submission" date="2019-12" db="EMBL/GenBank/DDBJ databases">
        <title>Litoreibacter badius sp. nov., a novel bacteriochlorophyll a-containing bacterium in the genus Litoreibacter.</title>
        <authorList>
            <person name="Kanamuro M."/>
            <person name="Takabe Y."/>
            <person name="Mori K."/>
            <person name="Takaichi S."/>
            <person name="Hanada S."/>
        </authorList>
    </citation>
    <scope>NUCLEOTIDE SEQUENCE [LARGE SCALE GENOMIC DNA]</scope>
    <source>
        <strain evidence="3 4">K6</strain>
    </source>
</reference>
<dbReference type="SUPFAM" id="SSF52540">
    <property type="entry name" value="P-loop containing nucleoside triphosphate hydrolases"/>
    <property type="match status" value="1"/>
</dbReference>
<keyword evidence="3" id="KW-0378">Hydrolase</keyword>